<dbReference type="RefSeq" id="WP_345507081.1">
    <property type="nucleotide sequence ID" value="NZ_BAABIW010000011.1"/>
</dbReference>
<dbReference type="Gene3D" id="2.70.70.10">
    <property type="entry name" value="Glucose Permease (Domain IIA)"/>
    <property type="match status" value="1"/>
</dbReference>
<evidence type="ECO:0000313" key="2">
    <source>
        <dbReference type="EMBL" id="GAA5024987.1"/>
    </source>
</evidence>
<protein>
    <recommendedName>
        <fullName evidence="1">M23ase beta-sheet core domain-containing protein</fullName>
    </recommendedName>
</protein>
<comment type="caution">
    <text evidence="2">The sequence shown here is derived from an EMBL/GenBank/DDBJ whole genome shotgun (WGS) entry which is preliminary data.</text>
</comment>
<feature type="domain" description="M23ase beta-sheet core" evidence="1">
    <location>
        <begin position="82"/>
        <end position="176"/>
    </location>
</feature>
<keyword evidence="3" id="KW-1185">Reference proteome</keyword>
<dbReference type="SUPFAM" id="SSF51261">
    <property type="entry name" value="Duplicated hybrid motif"/>
    <property type="match status" value="1"/>
</dbReference>
<sequence length="191" mass="19576">MALATALLGAVLSLSPVVLSPVVLSPVVLSPVVLSPVVPGGSDLVRVEAAAPATAGRWAWPLDPAPPVTRAFDPPEHRWSPGHRGVDLAASVGQPVLAPADARVGWVGRVAGRDVVVLVHAGGRRSSLEPVSGAPPVGTVVARGRPVGVVTPTPGHCAPRTCLRWGVRRGEVYVDPLGLLRRAPVVLLPLG</sequence>
<dbReference type="InterPro" id="IPR011055">
    <property type="entry name" value="Dup_hybrid_motif"/>
</dbReference>
<gene>
    <name evidence="2" type="ORF">GCM10023258_17490</name>
</gene>
<organism evidence="2 3">
    <name type="scientific">Terrabacter aeriphilus</name>
    <dbReference type="NCBI Taxonomy" id="515662"/>
    <lineage>
        <taxon>Bacteria</taxon>
        <taxon>Bacillati</taxon>
        <taxon>Actinomycetota</taxon>
        <taxon>Actinomycetes</taxon>
        <taxon>Micrococcales</taxon>
        <taxon>Intrasporangiaceae</taxon>
        <taxon>Terrabacter</taxon>
    </lineage>
</organism>
<dbReference type="Proteomes" id="UP001500427">
    <property type="component" value="Unassembled WGS sequence"/>
</dbReference>
<dbReference type="EMBL" id="BAABIW010000011">
    <property type="protein sequence ID" value="GAA5024987.1"/>
    <property type="molecule type" value="Genomic_DNA"/>
</dbReference>
<dbReference type="Pfam" id="PF01551">
    <property type="entry name" value="Peptidase_M23"/>
    <property type="match status" value="1"/>
</dbReference>
<name>A0ABP9JCD7_9MICO</name>
<proteinExistence type="predicted"/>
<evidence type="ECO:0000313" key="3">
    <source>
        <dbReference type="Proteomes" id="UP001500427"/>
    </source>
</evidence>
<dbReference type="CDD" id="cd12797">
    <property type="entry name" value="M23_peptidase"/>
    <property type="match status" value="1"/>
</dbReference>
<dbReference type="InterPro" id="IPR016047">
    <property type="entry name" value="M23ase_b-sheet_dom"/>
</dbReference>
<evidence type="ECO:0000259" key="1">
    <source>
        <dbReference type="Pfam" id="PF01551"/>
    </source>
</evidence>
<accession>A0ABP9JCD7</accession>
<reference evidence="3" key="1">
    <citation type="journal article" date="2019" name="Int. J. Syst. Evol. Microbiol.">
        <title>The Global Catalogue of Microorganisms (GCM) 10K type strain sequencing project: providing services to taxonomists for standard genome sequencing and annotation.</title>
        <authorList>
            <consortium name="The Broad Institute Genomics Platform"/>
            <consortium name="The Broad Institute Genome Sequencing Center for Infectious Disease"/>
            <person name="Wu L."/>
            <person name="Ma J."/>
        </authorList>
    </citation>
    <scope>NUCLEOTIDE SEQUENCE [LARGE SCALE GENOMIC DNA]</scope>
    <source>
        <strain evidence="3">JCM 17687</strain>
    </source>
</reference>